<dbReference type="PANTHER" id="PTHR34825:SF2">
    <property type="entry name" value="AAA-ATPASE-LIKE DOMAIN-CONTAINING PROTEIN"/>
    <property type="match status" value="1"/>
</dbReference>
<dbReference type="InterPro" id="IPR027417">
    <property type="entry name" value="P-loop_NTPase"/>
</dbReference>
<name>A0ABU0YBB1_9GAMM</name>
<gene>
    <name evidence="2" type="ORF">RCC75_16110</name>
</gene>
<dbReference type="InterPro" id="IPR012547">
    <property type="entry name" value="PDDEXK_9"/>
</dbReference>
<sequence>MFPKIPYGESNFKTIISENYVYIDKTDYIPKLEAEGKYLFLLRPRRFGKSLFLSMLEHYYDVAHKDDFDALFGGLYIGKNPTRSRHSYPVLFMDFSGIDTDGGHDAIYREFDNNVASWLVRFLERYAYSDDVIQAVLSQSSPAAKIREFFQVIEGQKILFLIDEYDHFANSILADDLKLFQKVMGKGGFVRSFYEVLKTATQRGTLDRLFVTGVTPLMLDSMTSGFNIGQNLSLHEDFNEAMSRETFSGEIFVIPNYAIREFYFHYFKVELERRNQFSVPNHDLRLAVEQLAVNADFQPLITQLERVMQVLSNRDALKMDEKHLKVILLTLLYQTQIYFIHSEREMGHKYPDILLLERNPLKVPFQHLVELKYCKKGDKPTGWEAKKQEGMTQVQGYLQLPEVNRLRDLAAWVLVTDGEVVEVVRVH</sequence>
<comment type="caution">
    <text evidence="2">The sequence shown here is derived from an EMBL/GenBank/DDBJ whole genome shotgun (WGS) entry which is preliminary data.</text>
</comment>
<feature type="domain" description="AAA-ATPase-like" evidence="1">
    <location>
        <begin position="6"/>
        <end position="223"/>
    </location>
</feature>
<dbReference type="Pfam" id="PF09820">
    <property type="entry name" value="AAA-ATPase_like"/>
    <property type="match status" value="1"/>
</dbReference>
<dbReference type="PANTHER" id="PTHR34825">
    <property type="entry name" value="CONSERVED PROTEIN, WITH A WEAK D-GALACTARATE DEHYDRATASE/ALTRONATE HYDROLASE DOMAIN"/>
    <property type="match status" value="1"/>
</dbReference>
<protein>
    <submittedName>
        <fullName evidence="2">AAA family ATPase</fullName>
    </submittedName>
</protein>
<evidence type="ECO:0000259" key="1">
    <source>
        <dbReference type="Pfam" id="PF09820"/>
    </source>
</evidence>
<accession>A0ABU0YBB1</accession>
<dbReference type="Gene3D" id="3.40.50.300">
    <property type="entry name" value="P-loop containing nucleotide triphosphate hydrolases"/>
    <property type="match status" value="1"/>
</dbReference>
<dbReference type="InterPro" id="IPR018631">
    <property type="entry name" value="AAA-ATPase-like_dom"/>
</dbReference>
<dbReference type="RefSeq" id="WP_308135856.1">
    <property type="nucleotide sequence ID" value="NZ_CP133197.1"/>
</dbReference>
<reference evidence="2 3" key="1">
    <citation type="submission" date="2023-08" db="EMBL/GenBank/DDBJ databases">
        <title>New molecular markers tilS and rpoB for phylogenetic and monitoring studies of the genus Thiothrix biodiversity.</title>
        <authorList>
            <person name="Ravin N.V."/>
            <person name="Smolyakov D."/>
            <person name="Markov N.D."/>
            <person name="Beletsky A.V."/>
            <person name="Mardanov A.V."/>
            <person name="Rudenko T.S."/>
            <person name="Grabovich M.Y."/>
        </authorList>
    </citation>
    <scope>NUCLEOTIDE SEQUENCE [LARGE SCALE GENOMIC DNA]</scope>
    <source>
        <strain evidence="2 3">H33</strain>
    </source>
</reference>
<dbReference type="Proteomes" id="UP001223336">
    <property type="component" value="Unassembled WGS sequence"/>
</dbReference>
<evidence type="ECO:0000313" key="2">
    <source>
        <dbReference type="EMBL" id="MDQ5770066.1"/>
    </source>
</evidence>
<organism evidence="2 3">
    <name type="scientific">Thiothrix subterranea</name>
    <dbReference type="NCBI Taxonomy" id="2735563"/>
    <lineage>
        <taxon>Bacteria</taxon>
        <taxon>Pseudomonadati</taxon>
        <taxon>Pseudomonadota</taxon>
        <taxon>Gammaproteobacteria</taxon>
        <taxon>Thiotrichales</taxon>
        <taxon>Thiotrichaceae</taxon>
        <taxon>Thiothrix</taxon>
    </lineage>
</organism>
<proteinExistence type="predicted"/>
<keyword evidence="3" id="KW-1185">Reference proteome</keyword>
<dbReference type="Pfam" id="PF08011">
    <property type="entry name" value="PDDEXK_9"/>
    <property type="match status" value="1"/>
</dbReference>
<dbReference type="EMBL" id="JAVFKN010000024">
    <property type="protein sequence ID" value="MDQ5770066.1"/>
    <property type="molecule type" value="Genomic_DNA"/>
</dbReference>
<evidence type="ECO:0000313" key="3">
    <source>
        <dbReference type="Proteomes" id="UP001223336"/>
    </source>
</evidence>